<reference evidence="1" key="1">
    <citation type="journal article" date="2020" name="Stud. Mycol.">
        <title>101 Dothideomycetes genomes: a test case for predicting lifestyles and emergence of pathogens.</title>
        <authorList>
            <person name="Haridas S."/>
            <person name="Albert R."/>
            <person name="Binder M."/>
            <person name="Bloem J."/>
            <person name="Labutti K."/>
            <person name="Salamov A."/>
            <person name="Andreopoulos B."/>
            <person name="Baker S."/>
            <person name="Barry K."/>
            <person name="Bills G."/>
            <person name="Bluhm B."/>
            <person name="Cannon C."/>
            <person name="Castanera R."/>
            <person name="Culley D."/>
            <person name="Daum C."/>
            <person name="Ezra D."/>
            <person name="Gonzalez J."/>
            <person name="Henrissat B."/>
            <person name="Kuo A."/>
            <person name="Liang C."/>
            <person name="Lipzen A."/>
            <person name="Lutzoni F."/>
            <person name="Magnuson J."/>
            <person name="Mondo S."/>
            <person name="Nolan M."/>
            <person name="Ohm R."/>
            <person name="Pangilinan J."/>
            <person name="Park H.-J."/>
            <person name="Ramirez L."/>
            <person name="Alfaro M."/>
            <person name="Sun H."/>
            <person name="Tritt A."/>
            <person name="Yoshinaga Y."/>
            <person name="Zwiers L.-H."/>
            <person name="Turgeon B."/>
            <person name="Goodwin S."/>
            <person name="Spatafora J."/>
            <person name="Crous P."/>
            <person name="Grigoriev I."/>
        </authorList>
    </citation>
    <scope>NUCLEOTIDE SEQUENCE</scope>
    <source>
        <strain evidence="1">CBS 161.51</strain>
    </source>
</reference>
<evidence type="ECO:0000313" key="1">
    <source>
        <dbReference type="EMBL" id="KAF1944037.1"/>
    </source>
</evidence>
<protein>
    <submittedName>
        <fullName evidence="1">Uncharacterized protein</fullName>
    </submittedName>
</protein>
<proteinExistence type="predicted"/>
<sequence>MKKPSLNTKNLHQAKPERWACSACSLACLIASTAVGCTPWRCSPGELARASIAHTHRLGAPLLLYYARLSVTSRRQIATLLFQQHAASLAAAAHLHRLSHRPQLLPLCSPSTL</sequence>
<gene>
    <name evidence="1" type="ORF">EJ02DRAFT_115424</name>
</gene>
<name>A0A6A5T4P3_9PLEO</name>
<dbReference type="AlphaFoldDB" id="A0A6A5T4P3"/>
<dbReference type="Proteomes" id="UP000800038">
    <property type="component" value="Unassembled WGS sequence"/>
</dbReference>
<organism evidence="1 2">
    <name type="scientific">Clathrospora elynae</name>
    <dbReference type="NCBI Taxonomy" id="706981"/>
    <lineage>
        <taxon>Eukaryota</taxon>
        <taxon>Fungi</taxon>
        <taxon>Dikarya</taxon>
        <taxon>Ascomycota</taxon>
        <taxon>Pezizomycotina</taxon>
        <taxon>Dothideomycetes</taxon>
        <taxon>Pleosporomycetidae</taxon>
        <taxon>Pleosporales</taxon>
        <taxon>Diademaceae</taxon>
        <taxon>Clathrospora</taxon>
    </lineage>
</organism>
<keyword evidence="2" id="KW-1185">Reference proteome</keyword>
<dbReference type="EMBL" id="ML976020">
    <property type="protein sequence ID" value="KAF1944037.1"/>
    <property type="molecule type" value="Genomic_DNA"/>
</dbReference>
<accession>A0A6A5T4P3</accession>
<evidence type="ECO:0000313" key="2">
    <source>
        <dbReference type="Proteomes" id="UP000800038"/>
    </source>
</evidence>